<reference evidence="7 8" key="1">
    <citation type="submission" date="2017-10" db="EMBL/GenBank/DDBJ databases">
        <title>Analysis of the genome sequences of Rhizobium populations associated to common bean (phaseolus vulgaris).</title>
        <authorList>
            <person name="Bustos P."/>
            <person name="Santamaria R.I."/>
            <person name="Miranda-Sanchez F."/>
            <person name="Perez-Carrascal O."/>
            <person name="Juarez S."/>
            <person name="Lozano L."/>
            <person name="Martinez-Flores I."/>
            <person name="Vinuesa P."/>
            <person name="Martinez-Romero E."/>
            <person name="Cevallos M.A."/>
            <person name="Romero D."/>
            <person name="Davila G."/>
            <person name="Gonzalez V."/>
        </authorList>
    </citation>
    <scope>NUCLEOTIDE SEQUENCE [LARGE SCALE GENOMIC DNA]</scope>
    <source>
        <strain evidence="7 8">NXT3</strain>
        <plasmid evidence="8">Plasmid psfrenxt3c</plasmid>
    </source>
</reference>
<protein>
    <recommendedName>
        <fullName evidence="3">Lectin-like protein BA14k</fullName>
    </recommendedName>
</protein>
<keyword evidence="4" id="KW-1003">Cell membrane</keyword>
<comment type="function">
    <text evidence="6">Has immunoglobulin-binding and hemagglutination properties, and can bind to mannose. Essential for virulence. May be involved in LPS biosynthesis or polysaccharide transport.</text>
</comment>
<evidence type="ECO:0000256" key="2">
    <source>
        <dbReference type="ARBA" id="ARBA00010270"/>
    </source>
</evidence>
<evidence type="ECO:0000256" key="6">
    <source>
        <dbReference type="ARBA" id="ARBA00025321"/>
    </source>
</evidence>
<keyword evidence="5" id="KW-0430">Lectin</keyword>
<evidence type="ECO:0000256" key="1">
    <source>
        <dbReference type="ARBA" id="ARBA00004167"/>
    </source>
</evidence>
<keyword evidence="4" id="KW-0472">Membrane</keyword>
<dbReference type="EMBL" id="CP024310">
    <property type="protein sequence ID" value="AUX80386.1"/>
    <property type="molecule type" value="Genomic_DNA"/>
</dbReference>
<evidence type="ECO:0000256" key="5">
    <source>
        <dbReference type="ARBA" id="ARBA00022734"/>
    </source>
</evidence>
<dbReference type="Pfam" id="PF07886">
    <property type="entry name" value="BA14K"/>
    <property type="match status" value="2"/>
</dbReference>
<evidence type="ECO:0000256" key="4">
    <source>
        <dbReference type="ARBA" id="ARBA00022475"/>
    </source>
</evidence>
<dbReference type="AlphaFoldDB" id="A0A2L0HFX7"/>
<accession>A0A2L0HFX7</accession>
<proteinExistence type="inferred from homology"/>
<keyword evidence="7" id="KW-0614">Plasmid</keyword>
<evidence type="ECO:0000313" key="8">
    <source>
        <dbReference type="Proteomes" id="UP000239340"/>
    </source>
</evidence>
<dbReference type="Proteomes" id="UP000239340">
    <property type="component" value="Plasmid pSfreNXT3c"/>
</dbReference>
<organism evidence="7 8">
    <name type="scientific">Rhizobium fredii</name>
    <name type="common">Sinorhizobium fredii</name>
    <dbReference type="NCBI Taxonomy" id="380"/>
    <lineage>
        <taxon>Bacteria</taxon>
        <taxon>Pseudomonadati</taxon>
        <taxon>Pseudomonadota</taxon>
        <taxon>Alphaproteobacteria</taxon>
        <taxon>Hyphomicrobiales</taxon>
        <taxon>Rhizobiaceae</taxon>
        <taxon>Sinorhizobium/Ensifer group</taxon>
        <taxon>Sinorhizobium</taxon>
    </lineage>
</organism>
<dbReference type="GO" id="GO:0016020">
    <property type="term" value="C:membrane"/>
    <property type="evidence" value="ECO:0007669"/>
    <property type="project" value="UniProtKB-SubCell"/>
</dbReference>
<comment type="similarity">
    <text evidence="2">Belongs to the BA14k family.</text>
</comment>
<gene>
    <name evidence="7" type="ORF">NXT3_PC01232</name>
</gene>
<dbReference type="GO" id="GO:0030246">
    <property type="term" value="F:carbohydrate binding"/>
    <property type="evidence" value="ECO:0007669"/>
    <property type="project" value="UniProtKB-KW"/>
</dbReference>
<evidence type="ECO:0000256" key="3">
    <source>
        <dbReference type="ARBA" id="ARBA00020552"/>
    </source>
</evidence>
<comment type="subcellular location">
    <subcellularLocation>
        <location evidence="1">Membrane</location>
        <topology evidence="1">Single-pass membrane protein</topology>
    </subcellularLocation>
</comment>
<dbReference type="InterPro" id="IPR012413">
    <property type="entry name" value="BA14K"/>
</dbReference>
<evidence type="ECO:0000313" key="7">
    <source>
        <dbReference type="EMBL" id="AUX80386.1"/>
    </source>
</evidence>
<geneLocation type="plasmid" evidence="8">
    <name>psfrenxt3c</name>
</geneLocation>
<sequence length="277" mass="30135">MEGQVKGLLAGLCGFALSLALFLSGAAVATFILNGNPAREPQLDMNQSEIWTEQPRAVNPAAQQFERLPARAAAIDVSPKEPLETEKGKEPVVTLPSERIATTKGKEAVEDFPEHVVTTQGNEAAEDLPSEPEVIARVNGDEKELPSLDSMATGSVQTIPSEEQPVSAAGPTAHVEWCANRYRSYRARDNSYTSFSGGRRTCISPYMNAAGTPLEVALPPPTPEESVDAPSAEMDLSADATNLSFEHVDYCFSRYRSYRPEDNTYQPYDGGPRRQCR</sequence>
<name>A0A2L0HFX7_RHIFR</name>